<evidence type="ECO:0000259" key="2">
    <source>
        <dbReference type="Pfam" id="PF26604"/>
    </source>
</evidence>
<keyword evidence="4" id="KW-1185">Reference proteome</keyword>
<organism evidence="3 4">
    <name type="scientific">Yoonia ponticola</name>
    <dbReference type="NCBI Taxonomy" id="1524255"/>
    <lineage>
        <taxon>Bacteria</taxon>
        <taxon>Pseudomonadati</taxon>
        <taxon>Pseudomonadota</taxon>
        <taxon>Alphaproteobacteria</taxon>
        <taxon>Rhodobacterales</taxon>
        <taxon>Paracoccaceae</taxon>
        <taxon>Yoonia</taxon>
    </lineage>
</organism>
<keyword evidence="1" id="KW-0472">Membrane</keyword>
<keyword evidence="1" id="KW-0812">Transmembrane</keyword>
<dbReference type="EMBL" id="JACIJM010000001">
    <property type="protein sequence ID" value="MBB5720933.1"/>
    <property type="molecule type" value="Genomic_DNA"/>
</dbReference>
<feature type="transmembrane region" description="Helical" evidence="1">
    <location>
        <begin position="12"/>
        <end position="30"/>
    </location>
</feature>
<dbReference type="InterPro" id="IPR058058">
    <property type="entry name" value="CBU_0592-like"/>
</dbReference>
<gene>
    <name evidence="3" type="ORF">FHS72_000537</name>
</gene>
<dbReference type="RefSeq" id="WP_183525111.1">
    <property type="nucleotide sequence ID" value="NZ_JACIJM010000001.1"/>
</dbReference>
<feature type="transmembrane region" description="Helical" evidence="1">
    <location>
        <begin position="67"/>
        <end position="84"/>
    </location>
</feature>
<dbReference type="Proteomes" id="UP000535415">
    <property type="component" value="Unassembled WGS sequence"/>
</dbReference>
<name>A0A7W9BI09_9RHOB</name>
<sequence>MTILSTVPTEVLDAIGVAGFGLYVLNYGLLTLQRVQSHQARYFIVNGLAATMVLIGLMSAFNLAAALIQIFWIVISSIAIVIRLRKRTAHFFTRNSRA</sequence>
<feature type="transmembrane region" description="Helical" evidence="1">
    <location>
        <begin position="42"/>
        <end position="61"/>
    </location>
</feature>
<reference evidence="3 4" key="1">
    <citation type="submission" date="2020-08" db="EMBL/GenBank/DDBJ databases">
        <title>Genomic Encyclopedia of Type Strains, Phase IV (KMG-IV): sequencing the most valuable type-strain genomes for metagenomic binning, comparative biology and taxonomic classification.</title>
        <authorList>
            <person name="Goeker M."/>
        </authorList>
    </citation>
    <scope>NUCLEOTIDE SEQUENCE [LARGE SCALE GENOMIC DNA]</scope>
    <source>
        <strain evidence="3 4">DSM 101064</strain>
    </source>
</reference>
<evidence type="ECO:0000256" key="1">
    <source>
        <dbReference type="SAM" id="Phobius"/>
    </source>
</evidence>
<feature type="domain" description="CBU-0592-like" evidence="2">
    <location>
        <begin position="13"/>
        <end position="87"/>
    </location>
</feature>
<dbReference type="AlphaFoldDB" id="A0A7W9BI09"/>
<evidence type="ECO:0000313" key="4">
    <source>
        <dbReference type="Proteomes" id="UP000535415"/>
    </source>
</evidence>
<protein>
    <submittedName>
        <fullName evidence="3">Putative membrane protein</fullName>
    </submittedName>
</protein>
<evidence type="ECO:0000313" key="3">
    <source>
        <dbReference type="EMBL" id="MBB5720933.1"/>
    </source>
</evidence>
<keyword evidence="1" id="KW-1133">Transmembrane helix</keyword>
<dbReference type="Pfam" id="PF26604">
    <property type="entry name" value="CBU_0592"/>
    <property type="match status" value="1"/>
</dbReference>
<dbReference type="NCBIfam" id="NF047864">
    <property type="entry name" value="CBU_0592_membra"/>
    <property type="match status" value="1"/>
</dbReference>
<proteinExistence type="predicted"/>
<accession>A0A7W9BI09</accession>
<comment type="caution">
    <text evidence="3">The sequence shown here is derived from an EMBL/GenBank/DDBJ whole genome shotgun (WGS) entry which is preliminary data.</text>
</comment>